<proteinExistence type="predicted"/>
<evidence type="ECO:0000313" key="3">
    <source>
        <dbReference type="Proteomes" id="UP001242313"/>
    </source>
</evidence>
<dbReference type="CDD" id="cd00093">
    <property type="entry name" value="HTH_XRE"/>
    <property type="match status" value="1"/>
</dbReference>
<comment type="caution">
    <text evidence="2">The sequence shown here is derived from an EMBL/GenBank/DDBJ whole genome shotgun (WGS) entry which is preliminary data.</text>
</comment>
<dbReference type="EMBL" id="JAUSUN010000013">
    <property type="protein sequence ID" value="MDQ0414187.1"/>
    <property type="molecule type" value="Genomic_DNA"/>
</dbReference>
<organism evidence="2 3">
    <name type="scientific">Mesobacillus stamsii</name>
    <dbReference type="NCBI Taxonomy" id="225347"/>
    <lineage>
        <taxon>Bacteria</taxon>
        <taxon>Bacillati</taxon>
        <taxon>Bacillota</taxon>
        <taxon>Bacilli</taxon>
        <taxon>Bacillales</taxon>
        <taxon>Bacillaceae</taxon>
        <taxon>Mesobacillus</taxon>
    </lineage>
</organism>
<protein>
    <submittedName>
        <fullName evidence="2">Transcriptional regulator with XRE-family HTH domain</fullName>
    </submittedName>
</protein>
<dbReference type="Proteomes" id="UP001242313">
    <property type="component" value="Unassembled WGS sequence"/>
</dbReference>
<gene>
    <name evidence="2" type="ORF">J2S25_002394</name>
</gene>
<dbReference type="Gene3D" id="1.10.260.40">
    <property type="entry name" value="lambda repressor-like DNA-binding domains"/>
    <property type="match status" value="1"/>
</dbReference>
<reference evidence="2 3" key="1">
    <citation type="submission" date="2023-07" db="EMBL/GenBank/DDBJ databases">
        <title>Genomic Encyclopedia of Type Strains, Phase IV (KMG-IV): sequencing the most valuable type-strain genomes for metagenomic binning, comparative biology and taxonomic classification.</title>
        <authorList>
            <person name="Goeker M."/>
        </authorList>
    </citation>
    <scope>NUCLEOTIDE SEQUENCE [LARGE SCALE GENOMIC DNA]</scope>
    <source>
        <strain evidence="2 3">DSM 19598</strain>
    </source>
</reference>
<dbReference type="SUPFAM" id="SSF47413">
    <property type="entry name" value="lambda repressor-like DNA-binding domains"/>
    <property type="match status" value="1"/>
</dbReference>
<dbReference type="SMART" id="SM00530">
    <property type="entry name" value="HTH_XRE"/>
    <property type="match status" value="1"/>
</dbReference>
<dbReference type="PROSITE" id="PS50943">
    <property type="entry name" value="HTH_CROC1"/>
    <property type="match status" value="1"/>
</dbReference>
<sequence length="79" mass="9134">MKFGLTLEAARTNAGYTLKEAAVKFGVHPQTLSSYERDSSNVPFSFIEKVHVVYKVPKEIIFFGNKYEFIRTMREKDII</sequence>
<accession>A0ABU0FW85</accession>
<dbReference type="InterPro" id="IPR001387">
    <property type="entry name" value="Cro/C1-type_HTH"/>
</dbReference>
<dbReference type="RefSeq" id="WP_307191973.1">
    <property type="nucleotide sequence ID" value="NZ_JAUSUN010000013.1"/>
</dbReference>
<dbReference type="InterPro" id="IPR010982">
    <property type="entry name" value="Lambda_DNA-bd_dom_sf"/>
</dbReference>
<name>A0ABU0FW85_9BACI</name>
<feature type="domain" description="HTH cro/C1-type" evidence="1">
    <location>
        <begin position="7"/>
        <end position="61"/>
    </location>
</feature>
<evidence type="ECO:0000313" key="2">
    <source>
        <dbReference type="EMBL" id="MDQ0414187.1"/>
    </source>
</evidence>
<dbReference type="Pfam" id="PF01381">
    <property type="entry name" value="HTH_3"/>
    <property type="match status" value="1"/>
</dbReference>
<evidence type="ECO:0000259" key="1">
    <source>
        <dbReference type="PROSITE" id="PS50943"/>
    </source>
</evidence>
<keyword evidence="3" id="KW-1185">Reference proteome</keyword>